<gene>
    <name evidence="1" type="ORF">MELLADRAFT_102918</name>
</gene>
<accession>F4R8L2</accession>
<organism evidence="2">
    <name type="scientific">Melampsora larici-populina (strain 98AG31 / pathotype 3-4-7)</name>
    <name type="common">Poplar leaf rust fungus</name>
    <dbReference type="NCBI Taxonomy" id="747676"/>
    <lineage>
        <taxon>Eukaryota</taxon>
        <taxon>Fungi</taxon>
        <taxon>Dikarya</taxon>
        <taxon>Basidiomycota</taxon>
        <taxon>Pucciniomycotina</taxon>
        <taxon>Pucciniomycetes</taxon>
        <taxon>Pucciniales</taxon>
        <taxon>Melampsoraceae</taxon>
        <taxon>Melampsora</taxon>
    </lineage>
</organism>
<keyword evidence="2" id="KW-1185">Reference proteome</keyword>
<sequence length="213" mass="23049">MAIEAGQCPSTTWLVELEQTLQNPEGFIHETAVQVPSKDFFYPLPAGTNVHSASCMLSGRSGQLPHLMPLVIIYSRGDGLSLRSGHIYQATGPFVYDEFSSHIVLAVIPTTLMDLGPAVGPNGPFIPNIATPVRIYGLGTPLGRRLGGGIHYRGDPGVGALELDDYNEHAVQILFSGYIASWDSDNQELIVQPFPLLGVTMFCEVIWKSGLVQ</sequence>
<dbReference type="InParanoid" id="F4R8L2"/>
<evidence type="ECO:0000313" key="1">
    <source>
        <dbReference type="EMBL" id="EGG11092.1"/>
    </source>
</evidence>
<dbReference type="VEuPathDB" id="FungiDB:MELLADRAFT_102918"/>
<dbReference type="GeneID" id="18921808"/>
<dbReference type="EMBL" id="GL883093">
    <property type="protein sequence ID" value="EGG11092.1"/>
    <property type="molecule type" value="Genomic_DNA"/>
</dbReference>
<dbReference type="Proteomes" id="UP000001072">
    <property type="component" value="Unassembled WGS sequence"/>
</dbReference>
<proteinExistence type="predicted"/>
<evidence type="ECO:0000313" key="2">
    <source>
        <dbReference type="Proteomes" id="UP000001072"/>
    </source>
</evidence>
<dbReference type="HOGENOM" id="CLU_1294651_0_0_1"/>
<dbReference type="AlphaFoldDB" id="F4R8L2"/>
<name>F4R8L2_MELLP</name>
<dbReference type="KEGG" id="mlr:MELLADRAFT_102918"/>
<reference evidence="2" key="1">
    <citation type="journal article" date="2011" name="Proc. Natl. Acad. Sci. U.S.A.">
        <title>Obligate biotrophy features unraveled by the genomic analysis of rust fungi.</title>
        <authorList>
            <person name="Duplessis S."/>
            <person name="Cuomo C.A."/>
            <person name="Lin Y.-C."/>
            <person name="Aerts A."/>
            <person name="Tisserant E."/>
            <person name="Veneault-Fourrey C."/>
            <person name="Joly D.L."/>
            <person name="Hacquard S."/>
            <person name="Amselem J."/>
            <person name="Cantarel B.L."/>
            <person name="Chiu R."/>
            <person name="Coutinho P.M."/>
            <person name="Feau N."/>
            <person name="Field M."/>
            <person name="Frey P."/>
            <person name="Gelhaye E."/>
            <person name="Goldberg J."/>
            <person name="Grabherr M.G."/>
            <person name="Kodira C.D."/>
            <person name="Kohler A."/>
            <person name="Kuees U."/>
            <person name="Lindquist E.A."/>
            <person name="Lucas S.M."/>
            <person name="Mago R."/>
            <person name="Mauceli E."/>
            <person name="Morin E."/>
            <person name="Murat C."/>
            <person name="Pangilinan J.L."/>
            <person name="Park R."/>
            <person name="Pearson M."/>
            <person name="Quesneville H."/>
            <person name="Rouhier N."/>
            <person name="Sakthikumar S."/>
            <person name="Salamov A.A."/>
            <person name="Schmutz J."/>
            <person name="Selles B."/>
            <person name="Shapiro H."/>
            <person name="Tanguay P."/>
            <person name="Tuskan G.A."/>
            <person name="Henrissat B."/>
            <person name="Van de Peer Y."/>
            <person name="Rouze P."/>
            <person name="Ellis J.G."/>
            <person name="Dodds P.N."/>
            <person name="Schein J.E."/>
            <person name="Zhong S."/>
            <person name="Hamelin R.C."/>
            <person name="Grigoriev I.V."/>
            <person name="Szabo L.J."/>
            <person name="Martin F."/>
        </authorList>
    </citation>
    <scope>NUCLEOTIDE SEQUENCE [LARGE SCALE GENOMIC DNA]</scope>
    <source>
        <strain evidence="2">98AG31 / pathotype 3-4-7</strain>
    </source>
</reference>
<dbReference type="RefSeq" id="XP_007405694.1">
    <property type="nucleotide sequence ID" value="XM_007405632.1"/>
</dbReference>
<protein>
    <submittedName>
        <fullName evidence="1">Uncharacterized protein</fullName>
    </submittedName>
</protein>